<keyword evidence="2" id="KW-1185">Reference proteome</keyword>
<comment type="caution">
    <text evidence="1">The sequence shown here is derived from an EMBL/GenBank/DDBJ whole genome shotgun (WGS) entry which is preliminary data.</text>
</comment>
<evidence type="ECO:0000313" key="1">
    <source>
        <dbReference type="EMBL" id="KAJ8002618.1"/>
    </source>
</evidence>
<protein>
    <submittedName>
        <fullName evidence="1">Uncharacterized protein</fullName>
    </submittedName>
</protein>
<gene>
    <name evidence="1" type="ORF">DPEC_G00160760</name>
</gene>
<accession>A0ACC2GGJ5</accession>
<proteinExistence type="predicted"/>
<name>A0ACC2GGJ5_DALPE</name>
<evidence type="ECO:0000313" key="2">
    <source>
        <dbReference type="Proteomes" id="UP001157502"/>
    </source>
</evidence>
<dbReference type="EMBL" id="CM055740">
    <property type="protein sequence ID" value="KAJ8002618.1"/>
    <property type="molecule type" value="Genomic_DNA"/>
</dbReference>
<reference evidence="1" key="1">
    <citation type="submission" date="2021-05" db="EMBL/GenBank/DDBJ databases">
        <authorList>
            <person name="Pan Q."/>
            <person name="Jouanno E."/>
            <person name="Zahm M."/>
            <person name="Klopp C."/>
            <person name="Cabau C."/>
            <person name="Louis A."/>
            <person name="Berthelot C."/>
            <person name="Parey E."/>
            <person name="Roest Crollius H."/>
            <person name="Montfort J."/>
            <person name="Robinson-Rechavi M."/>
            <person name="Bouchez O."/>
            <person name="Lampietro C."/>
            <person name="Lopez Roques C."/>
            <person name="Donnadieu C."/>
            <person name="Postlethwait J."/>
            <person name="Bobe J."/>
            <person name="Dillon D."/>
            <person name="Chandos A."/>
            <person name="von Hippel F."/>
            <person name="Guiguen Y."/>
        </authorList>
    </citation>
    <scope>NUCLEOTIDE SEQUENCE</scope>
    <source>
        <strain evidence="1">YG-Jan2019</strain>
    </source>
</reference>
<dbReference type="Proteomes" id="UP001157502">
    <property type="component" value="Chromosome 13"/>
</dbReference>
<organism evidence="1 2">
    <name type="scientific">Dallia pectoralis</name>
    <name type="common">Alaska blackfish</name>
    <dbReference type="NCBI Taxonomy" id="75939"/>
    <lineage>
        <taxon>Eukaryota</taxon>
        <taxon>Metazoa</taxon>
        <taxon>Chordata</taxon>
        <taxon>Craniata</taxon>
        <taxon>Vertebrata</taxon>
        <taxon>Euteleostomi</taxon>
        <taxon>Actinopterygii</taxon>
        <taxon>Neopterygii</taxon>
        <taxon>Teleostei</taxon>
        <taxon>Protacanthopterygii</taxon>
        <taxon>Esociformes</taxon>
        <taxon>Umbridae</taxon>
        <taxon>Dallia</taxon>
    </lineage>
</organism>
<sequence length="188" mass="21163">MLWGWLNQVNLVEFNQTLCNHSTSPSYLAGDYALPAEIYVGVGISAFAYCAVSLLFYVCSMNIYTRTPIWPKTDLVITVLFAVSWLISASLWTVAVQHIIAATDTVSIHAILSVCREDGVVCDAAESSDTRDLKLSVNCGFLNVIIWTVNIFFTYNETPWHNQRKTIRYQRLGTQNEPKEAPLRHLLS</sequence>